<proteinExistence type="predicted"/>
<dbReference type="STRING" id="553218.CAMRE0001_2679"/>
<comment type="caution">
    <text evidence="1">The sequence shown here is derived from an EMBL/GenBank/DDBJ whole genome shotgun (WGS) entry which is preliminary data.</text>
</comment>
<evidence type="ECO:0000313" key="1">
    <source>
        <dbReference type="EMBL" id="EEF13270.1"/>
    </source>
</evidence>
<sequence length="38" mass="4530">MTARNSAFTREYFCSAASDDCRLILSRFDDFLRFYVQI</sequence>
<accession>B9D3Y5</accession>
<dbReference type="EMBL" id="ACFU01000023">
    <property type="protein sequence ID" value="EEF13270.1"/>
    <property type="molecule type" value="Genomic_DNA"/>
</dbReference>
<protein>
    <submittedName>
        <fullName evidence="1">Uncharacterized protein</fullName>
    </submittedName>
</protein>
<gene>
    <name evidence="1" type="ORF">CAMRE0001_2679</name>
</gene>
<name>B9D3Y5_CAMRE</name>
<evidence type="ECO:0000313" key="2">
    <source>
        <dbReference type="Proteomes" id="UP000003082"/>
    </source>
</evidence>
<dbReference type="Proteomes" id="UP000003082">
    <property type="component" value="Unassembled WGS sequence"/>
</dbReference>
<dbReference type="AlphaFoldDB" id="B9D3Y5"/>
<keyword evidence="2" id="KW-1185">Reference proteome</keyword>
<reference evidence="1 2" key="1">
    <citation type="submission" date="2008-08" db="EMBL/GenBank/DDBJ databases">
        <authorList>
            <person name="Madupu R."/>
            <person name="Durkin A.S."/>
            <person name="Torralba M."/>
            <person name="Methe B."/>
            <person name="Sutton G.G."/>
            <person name="Strausberg R.L."/>
            <person name="Nelson K.E."/>
        </authorList>
    </citation>
    <scope>NUCLEOTIDE SEQUENCE [LARGE SCALE GENOMIC DNA]</scope>
    <source>
        <strain evidence="1 2">RM3267</strain>
    </source>
</reference>
<organism evidence="1 2">
    <name type="scientific">Campylobacter rectus RM3267</name>
    <dbReference type="NCBI Taxonomy" id="553218"/>
    <lineage>
        <taxon>Bacteria</taxon>
        <taxon>Pseudomonadati</taxon>
        <taxon>Campylobacterota</taxon>
        <taxon>Epsilonproteobacteria</taxon>
        <taxon>Campylobacterales</taxon>
        <taxon>Campylobacteraceae</taxon>
        <taxon>Campylobacter</taxon>
    </lineage>
</organism>